<proteinExistence type="predicted"/>
<name>A0A218WYS4_PUNGR</name>
<comment type="caution">
    <text evidence="1">The sequence shown here is derived from an EMBL/GenBank/DDBJ whole genome shotgun (WGS) entry which is preliminary data.</text>
</comment>
<protein>
    <submittedName>
        <fullName evidence="1">Uncharacterized protein</fullName>
    </submittedName>
</protein>
<reference evidence="2" key="1">
    <citation type="journal article" date="2017" name="Plant J.">
        <title>The pomegranate (Punica granatum L.) genome and the genomics of punicalagin biosynthesis.</title>
        <authorList>
            <person name="Qin G."/>
            <person name="Xu C."/>
            <person name="Ming R."/>
            <person name="Tang H."/>
            <person name="Guyot R."/>
            <person name="Kramer E.M."/>
            <person name="Hu Y."/>
            <person name="Yi X."/>
            <person name="Qi Y."/>
            <person name="Xu X."/>
            <person name="Gao Z."/>
            <person name="Pan H."/>
            <person name="Jian J."/>
            <person name="Tian Y."/>
            <person name="Yue Z."/>
            <person name="Xu Y."/>
        </authorList>
    </citation>
    <scope>NUCLEOTIDE SEQUENCE [LARGE SCALE GENOMIC DNA]</scope>
    <source>
        <strain evidence="2">cv. Dabenzi</strain>
    </source>
</reference>
<dbReference type="EMBL" id="MTKT01002534">
    <property type="protein sequence ID" value="OWM77669.1"/>
    <property type="molecule type" value="Genomic_DNA"/>
</dbReference>
<gene>
    <name evidence="1" type="ORF">CDL15_Pgr017069</name>
</gene>
<organism evidence="1 2">
    <name type="scientific">Punica granatum</name>
    <name type="common">Pomegranate</name>
    <dbReference type="NCBI Taxonomy" id="22663"/>
    <lineage>
        <taxon>Eukaryota</taxon>
        <taxon>Viridiplantae</taxon>
        <taxon>Streptophyta</taxon>
        <taxon>Embryophyta</taxon>
        <taxon>Tracheophyta</taxon>
        <taxon>Spermatophyta</taxon>
        <taxon>Magnoliopsida</taxon>
        <taxon>eudicotyledons</taxon>
        <taxon>Gunneridae</taxon>
        <taxon>Pentapetalae</taxon>
        <taxon>rosids</taxon>
        <taxon>malvids</taxon>
        <taxon>Myrtales</taxon>
        <taxon>Lythraceae</taxon>
        <taxon>Punica</taxon>
    </lineage>
</organism>
<accession>A0A218WYS4</accession>
<sequence length="172" mass="20011">MFQTMMMMHPANEGLRDNLKAQKQMPPIHSFFKGGMPVYFFQELGGKHCYWDVCDCGDCDVSHRKKRKEPLCSKEAKKDTDPKPDIDVEASLSILQKKKVLPCYKPILNWVKKQKWENPEEIRECLKDMMLASISERLVHKMEHKGKIAANPQAAIAYMFYPTSPIYEEPFL</sequence>
<evidence type="ECO:0000313" key="1">
    <source>
        <dbReference type="EMBL" id="OWM77669.1"/>
    </source>
</evidence>
<evidence type="ECO:0000313" key="2">
    <source>
        <dbReference type="Proteomes" id="UP000197138"/>
    </source>
</evidence>
<dbReference type="AlphaFoldDB" id="A0A218WYS4"/>
<dbReference type="Proteomes" id="UP000197138">
    <property type="component" value="Unassembled WGS sequence"/>
</dbReference>